<dbReference type="AlphaFoldDB" id="A0A1F5JZR7"/>
<gene>
    <name evidence="1" type="ORF">A3C59_05410</name>
</gene>
<accession>A0A1F5JZR7</accession>
<dbReference type="Proteomes" id="UP000176902">
    <property type="component" value="Unassembled WGS sequence"/>
</dbReference>
<dbReference type="STRING" id="1797768.A3C59_05410"/>
<reference evidence="1 2" key="1">
    <citation type="journal article" date="2016" name="Nat. Commun.">
        <title>Thousands of microbial genomes shed light on interconnected biogeochemical processes in an aquifer system.</title>
        <authorList>
            <person name="Anantharaman K."/>
            <person name="Brown C.T."/>
            <person name="Hug L.A."/>
            <person name="Sharon I."/>
            <person name="Castelle C.J."/>
            <person name="Probst A.J."/>
            <person name="Thomas B.C."/>
            <person name="Singh A."/>
            <person name="Wilkins M.J."/>
            <person name="Karaoz U."/>
            <person name="Brodie E.L."/>
            <person name="Williams K.H."/>
            <person name="Hubbard S.S."/>
            <person name="Banfield J.F."/>
        </authorList>
    </citation>
    <scope>NUCLEOTIDE SEQUENCE [LARGE SCALE GENOMIC DNA]</scope>
</reference>
<evidence type="ECO:0000313" key="1">
    <source>
        <dbReference type="EMBL" id="OGE33980.1"/>
    </source>
</evidence>
<name>A0A1F5JZR7_9BACT</name>
<comment type="caution">
    <text evidence="1">The sequence shown here is derived from an EMBL/GenBank/DDBJ whole genome shotgun (WGS) entry which is preliminary data.</text>
</comment>
<sequence>MKFLWAQLKSRIFLNMKQFYTHLVEIEEIIVELDKLDLSDEQRHHLASLVDSSLHHTILDAILSELKEEDKRVFLKHVHDGEHDKLWEFLNGKVDNVEDKIKKSAEQLKVEMHKDLKEARQKRSTTKVDD</sequence>
<organism evidence="1 2">
    <name type="scientific">Candidatus Daviesbacteria bacterium RIFCSPHIGHO2_02_FULL_36_13</name>
    <dbReference type="NCBI Taxonomy" id="1797768"/>
    <lineage>
        <taxon>Bacteria</taxon>
        <taxon>Candidatus Daviesiibacteriota</taxon>
    </lineage>
</organism>
<dbReference type="EMBL" id="MFCV01000002">
    <property type="protein sequence ID" value="OGE33980.1"/>
    <property type="molecule type" value="Genomic_DNA"/>
</dbReference>
<protein>
    <submittedName>
        <fullName evidence="1">Uncharacterized protein</fullName>
    </submittedName>
</protein>
<proteinExistence type="predicted"/>
<evidence type="ECO:0000313" key="2">
    <source>
        <dbReference type="Proteomes" id="UP000176902"/>
    </source>
</evidence>